<name>A0ABT5AIW8_9CYAN</name>
<dbReference type="EMBL" id="JAQMUC010000086">
    <property type="protein sequence ID" value="MDB9537256.1"/>
    <property type="molecule type" value="Genomic_DNA"/>
</dbReference>
<organism evidence="1 2">
    <name type="scientific">Dolichospermum planctonicum CS-1226</name>
    <dbReference type="NCBI Taxonomy" id="3021751"/>
    <lineage>
        <taxon>Bacteria</taxon>
        <taxon>Bacillati</taxon>
        <taxon>Cyanobacteriota</taxon>
        <taxon>Cyanophyceae</taxon>
        <taxon>Nostocales</taxon>
        <taxon>Aphanizomenonaceae</taxon>
        <taxon>Dolichospermum</taxon>
        <taxon>Dolichospermum planctonicum</taxon>
    </lineage>
</organism>
<protein>
    <submittedName>
        <fullName evidence="1">Uncharacterized protein</fullName>
    </submittedName>
</protein>
<sequence>MNILTNRLKINFNIDAIKRDFVFVRLERQNQNKKDKWYGRRELDHLFGKDFNAVSLMFQYGSFAFAMFKKPVDVYQVINHIRKNEEFQNNTVIEVTPLAVLEENKDCICEAWLAQILLNYLSASRSRFLQYQYCNLTGSLLLVRDFEGKNKDFLDVAKITITSDFLLKVEIVRYRTRSSICSELKDVNKTGDRKRITELQNALNKPNYQFEPSNASLRIHLPSDGKIDAKSTYIECGIKGKKASMQFLEFGSNDDFYKSRAGILHDVKTNIEKYLSKYMTVHFSSREYEIDDTHTINNILMDKPHKIQPLIADQKIHIVDRVNNEESHKLINTLQKLFSDNYINNEDVITVGKIENSNAFNLRIIHDKSYYTQHDIKDEYKPSDSKTQRQNITIESNRDLSLAVVTTTIKELIIKREIVNGKLNLFDWSQLKYEKSWKFGFAVDNKESKEIEKFIFMNIEPDGSFSFSEIERSLLGGYQQYHTYIEEIEKSKKHEDKTGLKLEGLVVSEDEDINLIFRTNEMAVPNLPEIAKIINEVETPLPKHKNTGNTLADLIDKFAMQSMSKDSDKLSLLVDELKKLGDEEINKTSLNKMINATTVKNSTVTKELRKYFLNEYNIRLIFSKDKDYREELFDAALDIKYFVTSEIEAHYFVGQRDINKYSFKDACYFRKIVAVNGSKLIFKELLPTMDVDFVRTGQSTVIPFPFKYIREYLNFDVAE</sequence>
<proteinExistence type="predicted"/>
<evidence type="ECO:0000313" key="1">
    <source>
        <dbReference type="EMBL" id="MDB9537256.1"/>
    </source>
</evidence>
<evidence type="ECO:0000313" key="2">
    <source>
        <dbReference type="Proteomes" id="UP001211249"/>
    </source>
</evidence>
<accession>A0ABT5AIW8</accession>
<dbReference type="RefSeq" id="WP_271796956.1">
    <property type="nucleotide sequence ID" value="NZ_JAQMUC010000086.1"/>
</dbReference>
<gene>
    <name evidence="1" type="ORF">PN451_15710</name>
</gene>
<dbReference type="Proteomes" id="UP001211249">
    <property type="component" value="Unassembled WGS sequence"/>
</dbReference>
<keyword evidence="2" id="KW-1185">Reference proteome</keyword>
<reference evidence="1 2" key="1">
    <citation type="submission" date="2023-01" db="EMBL/GenBank/DDBJ databases">
        <title>Genomes from the Australian National Cyanobacteria Reference Collection.</title>
        <authorList>
            <person name="Willis A."/>
            <person name="Lee E.M.F."/>
        </authorList>
    </citation>
    <scope>NUCLEOTIDE SEQUENCE [LARGE SCALE GENOMIC DNA]</scope>
    <source>
        <strain evidence="1 2">CS-1226</strain>
    </source>
</reference>
<comment type="caution">
    <text evidence="1">The sequence shown here is derived from an EMBL/GenBank/DDBJ whole genome shotgun (WGS) entry which is preliminary data.</text>
</comment>